<protein>
    <submittedName>
        <fullName evidence="1">Uncharacterized protein</fullName>
    </submittedName>
</protein>
<evidence type="ECO:0000313" key="2">
    <source>
        <dbReference type="Proteomes" id="UP001497700"/>
    </source>
</evidence>
<sequence>MISFFKRRQTMPSSKFANLLPFVDNDSHEDGAGKSNHEQQADAFANTPIFTAAVDKFIHSIPKRSSALSPDYSSSISSSSSYATASLAATKSNLIPQYGLIGIRQDSADTDASAEDRLVLANMNMPWSAFICGSQGAGKSHTLSCLLENALVANNAAGKLPNPLTGMVFHYDHYASYSSAQLCEQAYICSSGIPVTVLVSPSNIWAMKRLYENLPGLKPGAPKPKVLPLYLDENRLDIQTILKLMAVDPTAREPPLYMEIVMNIAREMAMEGSGFSYSEFRKRLSSIAWIRGQDTALNLRLQLIDTIIAPSQTTKTTRPAQAQENIWSFDPGSLTIIDLSDPFFSSDDACTLFSICLSIFLEERHNCGRVVVLDEAHKFLGQSGEAKILTGDLLSIIRQQRHLGTRVLIATQEPTLSPDLIDLANATFVHRFLSPGWYKILEEHLAGASKHGSSGNGSLFNKIVSLRTGEALLFCPTGQLDIAKGSKKGEDTVTPLSNGHVKIKIRKRLTADGGRSIMATDVLTNSSTHAVVHDIPMHLVVPQPKSEKRHHVAKIATTKQQTEQTEQTDQTEKTGQQTKPQTDSVDKKLNAKLKTAMRKRAREMFEGDWSSFENLTEGQIAQLCSDIDAAYELPPGTTGTIPYSKGKLLNRYLVSWTLFFGLYLEDGT</sequence>
<name>A0ACB9ZDK5_9PEZI</name>
<comment type="caution">
    <text evidence="1">The sequence shown here is derived from an EMBL/GenBank/DDBJ whole genome shotgun (WGS) entry which is preliminary data.</text>
</comment>
<gene>
    <name evidence="1" type="ORF">F4820DRAFT_455527</name>
</gene>
<organism evidence="1 2">
    <name type="scientific">Hypoxylon rubiginosum</name>
    <dbReference type="NCBI Taxonomy" id="110542"/>
    <lineage>
        <taxon>Eukaryota</taxon>
        <taxon>Fungi</taxon>
        <taxon>Dikarya</taxon>
        <taxon>Ascomycota</taxon>
        <taxon>Pezizomycotina</taxon>
        <taxon>Sordariomycetes</taxon>
        <taxon>Xylariomycetidae</taxon>
        <taxon>Xylariales</taxon>
        <taxon>Hypoxylaceae</taxon>
        <taxon>Hypoxylon</taxon>
    </lineage>
</organism>
<evidence type="ECO:0000313" key="1">
    <source>
        <dbReference type="EMBL" id="KAI4869829.1"/>
    </source>
</evidence>
<keyword evidence="2" id="KW-1185">Reference proteome</keyword>
<reference evidence="1 2" key="1">
    <citation type="journal article" date="2022" name="New Phytol.">
        <title>Ecological generalism drives hyperdiversity of secondary metabolite gene clusters in xylarialean endophytes.</title>
        <authorList>
            <person name="Franco M.E.E."/>
            <person name="Wisecaver J.H."/>
            <person name="Arnold A.E."/>
            <person name="Ju Y.M."/>
            <person name="Slot J.C."/>
            <person name="Ahrendt S."/>
            <person name="Moore L.P."/>
            <person name="Eastman K.E."/>
            <person name="Scott K."/>
            <person name="Konkel Z."/>
            <person name="Mondo S.J."/>
            <person name="Kuo A."/>
            <person name="Hayes R.D."/>
            <person name="Haridas S."/>
            <person name="Andreopoulos B."/>
            <person name="Riley R."/>
            <person name="LaButti K."/>
            <person name="Pangilinan J."/>
            <person name="Lipzen A."/>
            <person name="Amirebrahimi M."/>
            <person name="Yan J."/>
            <person name="Adam C."/>
            <person name="Keymanesh K."/>
            <person name="Ng V."/>
            <person name="Louie K."/>
            <person name="Northen T."/>
            <person name="Drula E."/>
            <person name="Henrissat B."/>
            <person name="Hsieh H.M."/>
            <person name="Youens-Clark K."/>
            <person name="Lutzoni F."/>
            <person name="Miadlikowska J."/>
            <person name="Eastwood D.C."/>
            <person name="Hamelin R.C."/>
            <person name="Grigoriev I.V."/>
            <person name="U'Ren J.M."/>
        </authorList>
    </citation>
    <scope>NUCLEOTIDE SEQUENCE [LARGE SCALE GENOMIC DNA]</scope>
    <source>
        <strain evidence="1 2">CBS 119005</strain>
    </source>
</reference>
<accession>A0ACB9ZDK5</accession>
<proteinExistence type="predicted"/>
<dbReference type="Proteomes" id="UP001497700">
    <property type="component" value="Unassembled WGS sequence"/>
</dbReference>
<dbReference type="EMBL" id="MU393427">
    <property type="protein sequence ID" value="KAI4869829.1"/>
    <property type="molecule type" value="Genomic_DNA"/>
</dbReference>